<organism evidence="2 3">
    <name type="scientific">Solirubrum puertoriconensis</name>
    <dbReference type="NCBI Taxonomy" id="1751427"/>
    <lineage>
        <taxon>Bacteria</taxon>
        <taxon>Pseudomonadati</taxon>
        <taxon>Bacteroidota</taxon>
        <taxon>Cytophagia</taxon>
        <taxon>Cytophagales</taxon>
    </lineage>
</organism>
<accession>A0A9X0L605</accession>
<proteinExistence type="predicted"/>
<name>A0A9X0L605_SOLP1</name>
<evidence type="ECO:0008006" key="4">
    <source>
        <dbReference type="Google" id="ProtNLM"/>
    </source>
</evidence>
<feature type="signal peptide" evidence="1">
    <location>
        <begin position="1"/>
        <end position="21"/>
    </location>
</feature>
<evidence type="ECO:0000256" key="1">
    <source>
        <dbReference type="SAM" id="SignalP"/>
    </source>
</evidence>
<feature type="chain" id="PRO_5040924755" description="Nuclear transport factor 2 family protein" evidence="1">
    <location>
        <begin position="22"/>
        <end position="145"/>
    </location>
</feature>
<dbReference type="AlphaFoldDB" id="A0A9X0L605"/>
<keyword evidence="1" id="KW-0732">Signal</keyword>
<dbReference type="Pfam" id="PF12893">
    <property type="entry name" value="Lumazine_bd_2"/>
    <property type="match status" value="1"/>
</dbReference>
<dbReference type="InterPro" id="IPR039437">
    <property type="entry name" value="FrzH/put_lumazine-bd"/>
</dbReference>
<dbReference type="SUPFAM" id="SSF54427">
    <property type="entry name" value="NTF2-like"/>
    <property type="match status" value="1"/>
</dbReference>
<dbReference type="Gene3D" id="3.10.450.50">
    <property type="match status" value="1"/>
</dbReference>
<reference evidence="2 3" key="1">
    <citation type="submission" date="2015-11" db="EMBL/GenBank/DDBJ databases">
        <title>Solirubrum puertoriconensis gen. nov. an environmental bacteria isolated in Puerto Rico.</title>
        <authorList>
            <person name="Cuebas-Irizarry M.F."/>
            <person name="Montalvo-Rodriguez R."/>
        </authorList>
    </citation>
    <scope>NUCLEOTIDE SEQUENCE [LARGE SCALE GENOMIC DNA]</scope>
    <source>
        <strain evidence="2 3">MC1A</strain>
    </source>
</reference>
<protein>
    <recommendedName>
        <fullName evidence="4">Nuclear transport factor 2 family protein</fullName>
    </recommendedName>
</protein>
<sequence length="145" mass="16081">MTNHVLRLACLAALLPAAAWAQTAASDEALIRATVNTYFEGWSTGDTTKLSSAMHPSCHLKFVRDGAFGQVNKNTYLRGFKPQPRGEVQTRILQLHHTGHAAGVVSEIRVGGNRYTDYFNLLRINGRWYITDKAAIREEAPLTAR</sequence>
<gene>
    <name evidence="2" type="ORF">ASU33_20360</name>
</gene>
<dbReference type="EMBL" id="LNAL01000005">
    <property type="protein sequence ID" value="KUG09169.1"/>
    <property type="molecule type" value="Genomic_DNA"/>
</dbReference>
<dbReference type="RefSeq" id="WP_059068734.1">
    <property type="nucleotide sequence ID" value="NZ_LNAL01000005.1"/>
</dbReference>
<dbReference type="OrthoDB" id="8445243at2"/>
<dbReference type="Proteomes" id="UP000054223">
    <property type="component" value="Unassembled WGS sequence"/>
</dbReference>
<evidence type="ECO:0000313" key="3">
    <source>
        <dbReference type="Proteomes" id="UP000054223"/>
    </source>
</evidence>
<evidence type="ECO:0000313" key="2">
    <source>
        <dbReference type="EMBL" id="KUG09169.1"/>
    </source>
</evidence>
<comment type="caution">
    <text evidence="2">The sequence shown here is derived from an EMBL/GenBank/DDBJ whole genome shotgun (WGS) entry which is preliminary data.</text>
</comment>
<keyword evidence="3" id="KW-1185">Reference proteome</keyword>
<dbReference type="InterPro" id="IPR032710">
    <property type="entry name" value="NTF2-like_dom_sf"/>
</dbReference>